<feature type="transmembrane region" description="Helical" evidence="7">
    <location>
        <begin position="354"/>
        <end position="372"/>
    </location>
</feature>
<keyword evidence="3" id="KW-1003">Cell membrane</keyword>
<feature type="transmembrane region" description="Helical" evidence="7">
    <location>
        <begin position="235"/>
        <end position="254"/>
    </location>
</feature>
<feature type="transmembrane region" description="Helical" evidence="7">
    <location>
        <begin position="291"/>
        <end position="314"/>
    </location>
</feature>
<keyword evidence="2" id="KW-0813">Transport</keyword>
<dbReference type="PANTHER" id="PTHR23517:SF3">
    <property type="entry name" value="INTEGRAL MEMBRANE TRANSPORT PROTEIN"/>
    <property type="match status" value="1"/>
</dbReference>
<dbReference type="SUPFAM" id="SSF103473">
    <property type="entry name" value="MFS general substrate transporter"/>
    <property type="match status" value="1"/>
</dbReference>
<feature type="transmembrane region" description="Helical" evidence="7">
    <location>
        <begin position="266"/>
        <end position="285"/>
    </location>
</feature>
<feature type="transmembrane region" description="Helical" evidence="7">
    <location>
        <begin position="154"/>
        <end position="175"/>
    </location>
</feature>
<dbReference type="InterPro" id="IPR020846">
    <property type="entry name" value="MFS_dom"/>
</dbReference>
<comment type="subcellular location">
    <subcellularLocation>
        <location evidence="1">Cell membrane</location>
        <topology evidence="1">Multi-pass membrane protein</topology>
    </subcellularLocation>
</comment>
<dbReference type="InterPro" id="IPR011701">
    <property type="entry name" value="MFS"/>
</dbReference>
<dbReference type="InterPro" id="IPR036259">
    <property type="entry name" value="MFS_trans_sf"/>
</dbReference>
<evidence type="ECO:0000256" key="7">
    <source>
        <dbReference type="SAM" id="Phobius"/>
    </source>
</evidence>
<feature type="transmembrane region" description="Helical" evidence="7">
    <location>
        <begin position="96"/>
        <end position="114"/>
    </location>
</feature>
<evidence type="ECO:0000256" key="4">
    <source>
        <dbReference type="ARBA" id="ARBA00022692"/>
    </source>
</evidence>
<feature type="transmembrane region" description="Helical" evidence="7">
    <location>
        <begin position="29"/>
        <end position="51"/>
    </location>
</feature>
<feature type="transmembrane region" description="Helical" evidence="7">
    <location>
        <begin position="63"/>
        <end position="84"/>
    </location>
</feature>
<comment type="caution">
    <text evidence="9">The sequence shown here is derived from an EMBL/GenBank/DDBJ whole genome shotgun (WGS) entry which is preliminary data.</text>
</comment>
<feature type="transmembrane region" description="Helical" evidence="7">
    <location>
        <begin position="201"/>
        <end position="223"/>
    </location>
</feature>
<dbReference type="PANTHER" id="PTHR23517">
    <property type="entry name" value="RESISTANCE PROTEIN MDTM, PUTATIVE-RELATED-RELATED"/>
    <property type="match status" value="1"/>
</dbReference>
<evidence type="ECO:0000256" key="2">
    <source>
        <dbReference type="ARBA" id="ARBA00022448"/>
    </source>
</evidence>
<dbReference type="GO" id="GO:0022857">
    <property type="term" value="F:transmembrane transporter activity"/>
    <property type="evidence" value="ECO:0007669"/>
    <property type="project" value="InterPro"/>
</dbReference>
<dbReference type="CDD" id="cd17325">
    <property type="entry name" value="MFS_MdtG_SLC18_like"/>
    <property type="match status" value="1"/>
</dbReference>
<feature type="transmembrane region" description="Helical" evidence="7">
    <location>
        <begin position="326"/>
        <end position="348"/>
    </location>
</feature>
<sequence length="385" mass="41887">MRIFIYFIVFFSFFDLFTQLPIMTPMGQALGATGFVLGLVVGIYSFSNLFGNVISGFLTDKYGPFYVLVAGLLSSAVALFLYTTVDYTITLISVRLLHGFTEGLIVPAAFTFIANRSEENKRGRNVAISGAFVGLAAIIGPAFGGIVSSIKSPAYVMGINGAIMLLLGGIAFILLRKEIVKKKEKPVIHEGEVKALFQNPFVLRSFAGAFFLMFSQGVLALLLPLKVNQPGDSTNMSAFLFSTFGFVAVLIFLLPTNRIFDRVRPIITFTIGLSLMAVSMLLLGLFEETWILYSTMAIYGTGFALLFPSINSLLIDSTGEQVRGKAYGYFYGFFSIGVFVGSSIIGALNVSINTGFIITSIILFIVSGYVGSKMKRGFDNSSFLY</sequence>
<dbReference type="EMBL" id="JADKPV010000005">
    <property type="protein sequence ID" value="MBF4501661.1"/>
    <property type="molecule type" value="Genomic_DNA"/>
</dbReference>
<dbReference type="Proteomes" id="UP000622653">
    <property type="component" value="Unassembled WGS sequence"/>
</dbReference>
<dbReference type="Gene3D" id="1.20.1250.20">
    <property type="entry name" value="MFS general substrate transporter like domains"/>
    <property type="match status" value="1"/>
</dbReference>
<dbReference type="Pfam" id="PF07690">
    <property type="entry name" value="MFS_1"/>
    <property type="match status" value="1"/>
</dbReference>
<keyword evidence="5 7" id="KW-1133">Transmembrane helix</keyword>
<organism evidence="9 10">
    <name type="scientific">Savagea serpentis</name>
    <dbReference type="NCBI Taxonomy" id="2785297"/>
    <lineage>
        <taxon>Bacteria</taxon>
        <taxon>Bacillati</taxon>
        <taxon>Bacillota</taxon>
        <taxon>Bacilli</taxon>
        <taxon>Bacillales</taxon>
        <taxon>Caryophanaceae</taxon>
        <taxon>Savagea</taxon>
    </lineage>
</organism>
<dbReference type="PROSITE" id="PS50850">
    <property type="entry name" value="MFS"/>
    <property type="match status" value="1"/>
</dbReference>
<evidence type="ECO:0000259" key="8">
    <source>
        <dbReference type="PROSITE" id="PS50850"/>
    </source>
</evidence>
<dbReference type="GO" id="GO:0005886">
    <property type="term" value="C:plasma membrane"/>
    <property type="evidence" value="ECO:0007669"/>
    <property type="project" value="UniProtKB-SubCell"/>
</dbReference>
<feature type="transmembrane region" description="Helical" evidence="7">
    <location>
        <begin position="5"/>
        <end position="23"/>
    </location>
</feature>
<evidence type="ECO:0000313" key="10">
    <source>
        <dbReference type="Proteomes" id="UP000622653"/>
    </source>
</evidence>
<gene>
    <name evidence="9" type="ORF">IRY55_09825</name>
</gene>
<feature type="transmembrane region" description="Helical" evidence="7">
    <location>
        <begin position="126"/>
        <end position="148"/>
    </location>
</feature>
<keyword evidence="6 7" id="KW-0472">Membrane</keyword>
<evidence type="ECO:0000256" key="1">
    <source>
        <dbReference type="ARBA" id="ARBA00004651"/>
    </source>
</evidence>
<keyword evidence="10" id="KW-1185">Reference proteome</keyword>
<reference evidence="9" key="1">
    <citation type="submission" date="2020-11" db="EMBL/GenBank/DDBJ databases">
        <title>Multidrug resistant novel bacterium Savagea serpentis sp. nov., isolated from the scats of a vine snake (Ahaetulla nasuta).</title>
        <authorList>
            <person name="Venkata Ramana V."/>
            <person name="Vikas Patil S."/>
            <person name="Yogita Lugani V."/>
        </authorList>
    </citation>
    <scope>NUCLEOTIDE SEQUENCE</scope>
    <source>
        <strain evidence="9">SN6</strain>
    </source>
</reference>
<dbReference type="AlphaFoldDB" id="A0A8J7G7A7"/>
<dbReference type="RefSeq" id="WP_194563147.1">
    <property type="nucleotide sequence ID" value="NZ_JADKPV010000005.1"/>
</dbReference>
<evidence type="ECO:0000313" key="9">
    <source>
        <dbReference type="EMBL" id="MBF4501661.1"/>
    </source>
</evidence>
<protein>
    <submittedName>
        <fullName evidence="9">MFS transporter</fullName>
    </submittedName>
</protein>
<evidence type="ECO:0000256" key="5">
    <source>
        <dbReference type="ARBA" id="ARBA00022989"/>
    </source>
</evidence>
<evidence type="ECO:0000256" key="3">
    <source>
        <dbReference type="ARBA" id="ARBA00022475"/>
    </source>
</evidence>
<proteinExistence type="predicted"/>
<keyword evidence="4 7" id="KW-0812">Transmembrane</keyword>
<evidence type="ECO:0000256" key="6">
    <source>
        <dbReference type="ARBA" id="ARBA00023136"/>
    </source>
</evidence>
<dbReference type="InterPro" id="IPR050171">
    <property type="entry name" value="MFS_Transporters"/>
</dbReference>
<name>A0A8J7G7A7_9BACL</name>
<feature type="domain" description="Major facilitator superfamily (MFS) profile" evidence="8">
    <location>
        <begin position="1"/>
        <end position="385"/>
    </location>
</feature>
<accession>A0A8J7G7A7</accession>